<protein>
    <submittedName>
        <fullName evidence="2">Uncharacterized protein</fullName>
    </submittedName>
</protein>
<reference evidence="2 3" key="1">
    <citation type="journal article" date="2015" name="Biotechnol. Biofuels">
        <title>Enhanced degradation of softwood versus hardwood by the white-rot fungus Pycnoporus coccineus.</title>
        <authorList>
            <person name="Couturier M."/>
            <person name="Navarro D."/>
            <person name="Chevret D."/>
            <person name="Henrissat B."/>
            <person name="Piumi F."/>
            <person name="Ruiz-Duenas F.J."/>
            <person name="Martinez A.T."/>
            <person name="Grigoriev I.V."/>
            <person name="Riley R."/>
            <person name="Lipzen A."/>
            <person name="Berrin J.G."/>
            <person name="Master E.R."/>
            <person name="Rosso M.N."/>
        </authorList>
    </citation>
    <scope>NUCLEOTIDE SEQUENCE [LARGE SCALE GENOMIC DNA]</scope>
    <source>
        <strain evidence="2 3">BRFM310</strain>
    </source>
</reference>
<feature type="compositionally biased region" description="Polar residues" evidence="1">
    <location>
        <begin position="781"/>
        <end position="790"/>
    </location>
</feature>
<keyword evidence="3" id="KW-1185">Reference proteome</keyword>
<feature type="compositionally biased region" description="Polar residues" evidence="1">
    <location>
        <begin position="829"/>
        <end position="851"/>
    </location>
</feature>
<feature type="region of interest" description="Disordered" evidence="1">
    <location>
        <begin position="530"/>
        <end position="1003"/>
    </location>
</feature>
<feature type="compositionally biased region" description="Pro residues" evidence="1">
    <location>
        <begin position="870"/>
        <end position="881"/>
    </location>
</feature>
<feature type="compositionally biased region" description="Basic residues" evidence="1">
    <location>
        <begin position="1253"/>
        <end position="1262"/>
    </location>
</feature>
<feature type="compositionally biased region" description="Polar residues" evidence="1">
    <location>
        <begin position="431"/>
        <end position="443"/>
    </location>
</feature>
<feature type="compositionally biased region" description="Polar residues" evidence="1">
    <location>
        <begin position="214"/>
        <end position="231"/>
    </location>
</feature>
<feature type="compositionally biased region" description="Basic and acidic residues" evidence="1">
    <location>
        <begin position="1053"/>
        <end position="1071"/>
    </location>
</feature>
<evidence type="ECO:0000313" key="2">
    <source>
        <dbReference type="EMBL" id="OSD01581.1"/>
    </source>
</evidence>
<evidence type="ECO:0000313" key="3">
    <source>
        <dbReference type="Proteomes" id="UP000193067"/>
    </source>
</evidence>
<feature type="region of interest" description="Disordered" evidence="1">
    <location>
        <begin position="1243"/>
        <end position="1262"/>
    </location>
</feature>
<sequence>MTSNVALDPGPMDSPLTIMSSPSQASEPSSVASNRVFFGPVRSPEKRFARRAGSAPFRTPVRRSARLSSAMVPLPLFPQHQAAASSSREGTPDEDAIVDEPSVVLASRVLSASGNPSPPPSPPLPSQAEPSGFIDVQLLDISDSPQRIPPAISSGPLIPIEDAPEPIAVSPTAVLPNPSTPKPADFDTSNVSQPDLITFDSFSASHDHHPPTPTQAQNSTRLSAQPSTSTIDDLLSMSPRPDRLDKFEIQATEDNAPSAAEPQSDGANIEEMEVENSLIVETDVPPLPVSTAAEVPQSGAEGASDSVQHHVEESNPPLRRSSRPRKSRSSLPQTVISIPPPAEAVIERAEAACDSTKQQGQEDSQGSPVRKRKLKAVPQLPQLPADGNIDATTPRRIPRVDLIKRNLGSLSPVSAAVLSQLLPRDAGESASRPTTPQPQSQEGEQAEPSNPVAAPSTPPQPTANLIFPKVGSEAGGGAPDIQRSRSPLRPFPFSPAKLDDTTRTPARRVPIAQAIAEGTYSAQKLPALFSAPRPTAAPGSPVFKRLALDDPARSPAKRVPMNEALFVPPPSSSPGKGKEVARPTSPVRPPTRERQRSGSVEPRPLAGRKERGSSAEPTTRPPALGRRPFFQKPASSDGVPSATKPRPALPFPLVPTQRLHPAIPEADEPGPSALRPIAASATSGAATQPKASPAKAASSLRQPSAGPSSKIPRIGAKPYTRPTAAGKREVAISKLPAPATSRAAQKPLRVVTVGSCSSGGSSDEAQAAPAPKSARRPIPATWSSEASSAQPLKRKREPESSAVKAPPAKPVIMIRKVVPGMFNKGEHAGSSSSTAAEQNATKPNVITSPAKTSGPIKARSAVNWRRPQTEPQPGPAPPSPVAPATATLKSPTPEPSLTPSVPDAQSAAAQSSPAKEPEQPPPASSSAPEAPTPEELLDPGPSVAIPEAGKKTSGQHRRSTRSKRSQEDVPTADVFNTVEPAPTRAARTSHTRRKPGPFPSEVNGPFAGMSALALKTLTSANTIKNQQQVAVIKTEVIRKEGARPDSPTTKVRTALEKQREERTLQRKERAERRARRSAGGDEAGDTSTAGDGQAAAGDTEVDVDVSFVSIDRDAEGVPVRHRRGPGDEEDYETPPRPERPAKRLRFDDADVQEREKEKEVPEKRVKWDKGLHTTVYLDDSPPKPRRNKNAVPSQKGCLAPAAKALRLDTMGNVLNAELPVGGIVRENVVVKKFVFDDDDVVPEVASPAPVKSTRSKSKKAKS</sequence>
<feature type="compositionally biased region" description="Low complexity" evidence="1">
    <location>
        <begin position="1085"/>
        <end position="1098"/>
    </location>
</feature>
<feature type="compositionally biased region" description="Polar residues" evidence="1">
    <location>
        <begin position="187"/>
        <end position="204"/>
    </location>
</feature>
<dbReference type="Proteomes" id="UP000193067">
    <property type="component" value="Unassembled WGS sequence"/>
</dbReference>
<feature type="compositionally biased region" description="Basic residues" evidence="1">
    <location>
        <begin position="953"/>
        <end position="963"/>
    </location>
</feature>
<feature type="compositionally biased region" description="Basic and acidic residues" evidence="1">
    <location>
        <begin position="1133"/>
        <end position="1171"/>
    </location>
</feature>
<accession>A0A1Y2IMU7</accession>
<feature type="compositionally biased region" description="Low complexity" evidence="1">
    <location>
        <begin position="685"/>
        <end position="699"/>
    </location>
</feature>
<name>A0A1Y2IMU7_TRAC3</name>
<feature type="compositionally biased region" description="Low complexity" evidence="1">
    <location>
        <begin position="20"/>
        <end position="33"/>
    </location>
</feature>
<gene>
    <name evidence="2" type="ORF">PYCCODRAFT_1452656</name>
</gene>
<feature type="region of interest" description="Disordered" evidence="1">
    <location>
        <begin position="78"/>
        <end position="395"/>
    </location>
</feature>
<organism evidence="2 3">
    <name type="scientific">Trametes coccinea (strain BRFM310)</name>
    <name type="common">Pycnoporus coccineus</name>
    <dbReference type="NCBI Taxonomy" id="1353009"/>
    <lineage>
        <taxon>Eukaryota</taxon>
        <taxon>Fungi</taxon>
        <taxon>Dikarya</taxon>
        <taxon>Basidiomycota</taxon>
        <taxon>Agaricomycotina</taxon>
        <taxon>Agaricomycetes</taxon>
        <taxon>Polyporales</taxon>
        <taxon>Polyporaceae</taxon>
        <taxon>Trametes</taxon>
    </lineage>
</organism>
<feature type="region of interest" description="Disordered" evidence="1">
    <location>
        <begin position="1038"/>
        <end position="1196"/>
    </location>
</feature>
<evidence type="ECO:0000256" key="1">
    <source>
        <dbReference type="SAM" id="MobiDB-lite"/>
    </source>
</evidence>
<dbReference type="STRING" id="1353009.A0A1Y2IMU7"/>
<feature type="region of interest" description="Disordered" evidence="1">
    <location>
        <begin position="421"/>
        <end position="510"/>
    </location>
</feature>
<feature type="region of interest" description="Disordered" evidence="1">
    <location>
        <begin position="1"/>
        <end position="35"/>
    </location>
</feature>
<dbReference type="AlphaFoldDB" id="A0A1Y2IMU7"/>
<feature type="compositionally biased region" description="Pro residues" evidence="1">
    <location>
        <begin position="116"/>
        <end position="125"/>
    </location>
</feature>
<proteinExistence type="predicted"/>
<feature type="compositionally biased region" description="Polar residues" evidence="1">
    <location>
        <begin position="355"/>
        <end position="367"/>
    </location>
</feature>
<dbReference type="EMBL" id="KZ084110">
    <property type="protein sequence ID" value="OSD01581.1"/>
    <property type="molecule type" value="Genomic_DNA"/>
</dbReference>
<feature type="compositionally biased region" description="Low complexity" evidence="1">
    <location>
        <begin position="102"/>
        <end position="115"/>
    </location>
</feature>
<feature type="compositionally biased region" description="Low complexity" evidence="1">
    <location>
        <begin position="899"/>
        <end position="914"/>
    </location>
</feature>
<dbReference type="OrthoDB" id="2148418at2759"/>